<reference evidence="2" key="1">
    <citation type="submission" date="2021-04" db="EMBL/GenBank/DDBJ databases">
        <authorList>
            <person name="Hartkoorn R.C."/>
            <person name="Beaudoing E."/>
            <person name="Hot D."/>
        </authorList>
    </citation>
    <scope>NUCLEOTIDE SEQUENCE</scope>
    <source>
        <strain evidence="2">NRRL B-16292</strain>
    </source>
</reference>
<feature type="region of interest" description="Disordered" evidence="1">
    <location>
        <begin position="31"/>
        <end position="67"/>
    </location>
</feature>
<reference evidence="2" key="2">
    <citation type="submission" date="2022-09" db="EMBL/GenBank/DDBJ databases">
        <title>Biosynthetic gene clusters of Dactylosporangioum fulvum.</title>
        <authorList>
            <person name="Caradec T."/>
        </authorList>
    </citation>
    <scope>NUCLEOTIDE SEQUENCE</scope>
    <source>
        <strain evidence="2">NRRL B-16292</strain>
    </source>
</reference>
<gene>
    <name evidence="2" type="ORF">Dfulv_02910</name>
</gene>
<evidence type="ECO:0000313" key="3">
    <source>
        <dbReference type="Proteomes" id="UP001059617"/>
    </source>
</evidence>
<dbReference type="RefSeq" id="WP_259861054.1">
    <property type="nucleotide sequence ID" value="NZ_BAAAST010000066.1"/>
</dbReference>
<protein>
    <submittedName>
        <fullName evidence="2">Uncharacterized protein</fullName>
    </submittedName>
</protein>
<evidence type="ECO:0000313" key="2">
    <source>
        <dbReference type="EMBL" id="UWP83271.1"/>
    </source>
</evidence>
<organism evidence="2 3">
    <name type="scientific">Dactylosporangium fulvum</name>
    <dbReference type="NCBI Taxonomy" id="53359"/>
    <lineage>
        <taxon>Bacteria</taxon>
        <taxon>Bacillati</taxon>
        <taxon>Actinomycetota</taxon>
        <taxon>Actinomycetes</taxon>
        <taxon>Micromonosporales</taxon>
        <taxon>Micromonosporaceae</taxon>
        <taxon>Dactylosporangium</taxon>
    </lineage>
</organism>
<keyword evidence="3" id="KW-1185">Reference proteome</keyword>
<accession>A0ABY5W1N9</accession>
<dbReference type="Proteomes" id="UP001059617">
    <property type="component" value="Chromosome"/>
</dbReference>
<evidence type="ECO:0000256" key="1">
    <source>
        <dbReference type="SAM" id="MobiDB-lite"/>
    </source>
</evidence>
<name>A0ABY5W1N9_9ACTN</name>
<proteinExistence type="predicted"/>
<dbReference type="EMBL" id="CP073720">
    <property type="protein sequence ID" value="UWP83271.1"/>
    <property type="molecule type" value="Genomic_DNA"/>
</dbReference>
<sequence>MKKKVALGVAAVFAALSLALGVGFAVYQSSSSSTPAAESRPPKDGEVPAPPPPQQLKPSERVVVTSK</sequence>